<reference evidence="3 4" key="1">
    <citation type="submission" date="2019-08" db="EMBL/GenBank/DDBJ databases">
        <title>Aureimonas fodiniaquatilis sp. nov., isolated from a coal mine wastewater.</title>
        <authorList>
            <person name="Kim W."/>
        </authorList>
    </citation>
    <scope>NUCLEOTIDE SEQUENCE [LARGE SCALE GENOMIC DNA]</scope>
    <source>
        <strain evidence="3 4">CAU 1482</strain>
    </source>
</reference>
<keyword evidence="1" id="KW-0238">DNA-binding</keyword>
<name>A0A5B0DT06_9HYPH</name>
<dbReference type="Pfam" id="PF13411">
    <property type="entry name" value="MerR_1"/>
    <property type="match status" value="1"/>
</dbReference>
<dbReference type="Gene3D" id="1.10.1660.10">
    <property type="match status" value="1"/>
</dbReference>
<dbReference type="InterPro" id="IPR000551">
    <property type="entry name" value="MerR-type_HTH_dom"/>
</dbReference>
<dbReference type="InterPro" id="IPR047057">
    <property type="entry name" value="MerR_fam"/>
</dbReference>
<organism evidence="3 4">
    <name type="scientific">Aureimonas fodinaquatilis</name>
    <dbReference type="NCBI Taxonomy" id="2565783"/>
    <lineage>
        <taxon>Bacteria</taxon>
        <taxon>Pseudomonadati</taxon>
        <taxon>Pseudomonadota</taxon>
        <taxon>Alphaproteobacteria</taxon>
        <taxon>Hyphomicrobiales</taxon>
        <taxon>Aurantimonadaceae</taxon>
        <taxon>Aureimonas</taxon>
    </lineage>
</organism>
<dbReference type="SMART" id="SM00422">
    <property type="entry name" value="HTH_MERR"/>
    <property type="match status" value="1"/>
</dbReference>
<feature type="domain" description="HTH merR-type" evidence="2">
    <location>
        <begin position="5"/>
        <end position="74"/>
    </location>
</feature>
<evidence type="ECO:0000256" key="1">
    <source>
        <dbReference type="ARBA" id="ARBA00023125"/>
    </source>
</evidence>
<sequence length="309" mass="34552">MAEHAYTISQASRLVGLPVRRIRFYSDQGLLPLLDRTGSGYRLFDESDLVRLGLISALRDAGLSLKAIRTVLARGQSVGDVLTLRLAEIEAQISSQRRIAAAIRMALRSSEPNPEDLRRIWMMTHLSNVQHVATVERFLEQVVEGSSVDPKWKDWMLRMSAPNLPDDPSSEQLDAWLELSAMLVDPAFIAKMRKNAEDSAVALDAEVFKTMSTSVLAKANDAMDRGLEPSSPQGKAIAEEYLAGWARATNTRLDEPGLQRMKRKHLEHQPNMRRYWALVSILNGLPGRSEPSQEWLWIEKAALALLADA</sequence>
<evidence type="ECO:0000259" key="2">
    <source>
        <dbReference type="PROSITE" id="PS50937"/>
    </source>
</evidence>
<gene>
    <name evidence="3" type="ORF">FPY71_15095</name>
</gene>
<dbReference type="PANTHER" id="PTHR30204">
    <property type="entry name" value="REDOX-CYCLING DRUG-SENSING TRANSCRIPTIONAL ACTIVATOR SOXR"/>
    <property type="match status" value="1"/>
</dbReference>
<dbReference type="GO" id="GO:0003677">
    <property type="term" value="F:DNA binding"/>
    <property type="evidence" value="ECO:0007669"/>
    <property type="project" value="UniProtKB-KW"/>
</dbReference>
<protein>
    <submittedName>
        <fullName evidence="3">MerR family transcriptional regulator</fullName>
    </submittedName>
</protein>
<evidence type="ECO:0000313" key="4">
    <source>
        <dbReference type="Proteomes" id="UP000324738"/>
    </source>
</evidence>
<evidence type="ECO:0000313" key="3">
    <source>
        <dbReference type="EMBL" id="KAA0968891.1"/>
    </source>
</evidence>
<dbReference type="GO" id="GO:0003700">
    <property type="term" value="F:DNA-binding transcription factor activity"/>
    <property type="evidence" value="ECO:0007669"/>
    <property type="project" value="InterPro"/>
</dbReference>
<dbReference type="PRINTS" id="PR00040">
    <property type="entry name" value="HTHMERR"/>
</dbReference>
<dbReference type="AlphaFoldDB" id="A0A5B0DT06"/>
<dbReference type="InterPro" id="IPR009061">
    <property type="entry name" value="DNA-bd_dom_put_sf"/>
</dbReference>
<keyword evidence="4" id="KW-1185">Reference proteome</keyword>
<dbReference type="OrthoDB" id="9803659at2"/>
<dbReference type="CDD" id="cd00592">
    <property type="entry name" value="HTH_MerR-like"/>
    <property type="match status" value="1"/>
</dbReference>
<dbReference type="RefSeq" id="WP_149301165.1">
    <property type="nucleotide sequence ID" value="NZ_VTWH01000004.1"/>
</dbReference>
<comment type="caution">
    <text evidence="3">The sequence shown here is derived from an EMBL/GenBank/DDBJ whole genome shotgun (WGS) entry which is preliminary data.</text>
</comment>
<dbReference type="SUPFAM" id="SSF46955">
    <property type="entry name" value="Putative DNA-binding domain"/>
    <property type="match status" value="1"/>
</dbReference>
<dbReference type="PANTHER" id="PTHR30204:SF93">
    <property type="entry name" value="HTH MERR-TYPE DOMAIN-CONTAINING PROTEIN"/>
    <property type="match status" value="1"/>
</dbReference>
<dbReference type="PROSITE" id="PS50937">
    <property type="entry name" value="HTH_MERR_2"/>
    <property type="match status" value="1"/>
</dbReference>
<dbReference type="Proteomes" id="UP000324738">
    <property type="component" value="Unassembled WGS sequence"/>
</dbReference>
<proteinExistence type="predicted"/>
<accession>A0A5B0DT06</accession>
<dbReference type="EMBL" id="VTWH01000004">
    <property type="protein sequence ID" value="KAA0968891.1"/>
    <property type="molecule type" value="Genomic_DNA"/>
</dbReference>